<dbReference type="Gene3D" id="3.40.50.300">
    <property type="entry name" value="P-loop containing nucleotide triphosphate hydrolases"/>
    <property type="match status" value="1"/>
</dbReference>
<dbReference type="PROSITE" id="PS00211">
    <property type="entry name" value="ABC_TRANSPORTER_1"/>
    <property type="match status" value="1"/>
</dbReference>
<keyword evidence="1" id="KW-0813">Transport</keyword>
<evidence type="ECO:0000259" key="4">
    <source>
        <dbReference type="PROSITE" id="PS50893"/>
    </source>
</evidence>
<dbReference type="InterPro" id="IPR003439">
    <property type="entry name" value="ABC_transporter-like_ATP-bd"/>
</dbReference>
<keyword evidence="3" id="KW-0067">ATP-binding</keyword>
<dbReference type="PROSITE" id="PS50893">
    <property type="entry name" value="ABC_TRANSPORTER_2"/>
    <property type="match status" value="1"/>
</dbReference>
<dbReference type="GO" id="GO:0016887">
    <property type="term" value="F:ATP hydrolysis activity"/>
    <property type="evidence" value="ECO:0007669"/>
    <property type="project" value="InterPro"/>
</dbReference>
<dbReference type="SUPFAM" id="SSF52540">
    <property type="entry name" value="P-loop containing nucleoside triphosphate hydrolases"/>
    <property type="match status" value="1"/>
</dbReference>
<evidence type="ECO:0000256" key="1">
    <source>
        <dbReference type="ARBA" id="ARBA00022448"/>
    </source>
</evidence>
<evidence type="ECO:0000256" key="2">
    <source>
        <dbReference type="ARBA" id="ARBA00022741"/>
    </source>
</evidence>
<dbReference type="PANTHER" id="PTHR42794">
    <property type="entry name" value="HEMIN IMPORT ATP-BINDING PROTEIN HMUV"/>
    <property type="match status" value="1"/>
</dbReference>
<dbReference type="AlphaFoldDB" id="U4TVU8"/>
<dbReference type="FunFam" id="3.40.50.300:FF:000134">
    <property type="entry name" value="Iron-enterobactin ABC transporter ATP-binding protein"/>
    <property type="match status" value="1"/>
</dbReference>
<dbReference type="InterPro" id="IPR027417">
    <property type="entry name" value="P-loop_NTPase"/>
</dbReference>
<keyword evidence="6" id="KW-1185">Reference proteome</keyword>
<evidence type="ECO:0000256" key="3">
    <source>
        <dbReference type="ARBA" id="ARBA00022840"/>
    </source>
</evidence>
<dbReference type="CDD" id="cd03214">
    <property type="entry name" value="ABC_Iron-Siderophores_B12_Hemin"/>
    <property type="match status" value="1"/>
</dbReference>
<name>U4TVU8_9LACO</name>
<sequence length="255" mass="27741">MRGDHLHFRFSGAAQWALADVSVALPQGQMTAFVGPNGSGKSTLLHCLTGTWTPVQGVVTYATAPLSEWSATQRAQHIALVQQAHTAAPLLTVQEIVRLGRTPFRRLWQAWTPQDERAVQDALQVTGLADLAGRSYTALSGGQQQRVWLALALAQEPAVIFLDEPTTFLDIHYQLALLQTLQQLQRSRGLTVGIILHDLNQVLQFADQVYCLQAGRVVAAGPPAAVLQPALVQAVFGVRAETIQTPQQHAALVFY</sequence>
<dbReference type="eggNOG" id="COG1120">
    <property type="taxonomic scope" value="Bacteria"/>
</dbReference>
<dbReference type="HOGENOM" id="CLU_000604_1_11_9"/>
<proteinExistence type="predicted"/>
<dbReference type="InterPro" id="IPR003593">
    <property type="entry name" value="AAA+_ATPase"/>
</dbReference>
<evidence type="ECO:0000313" key="5">
    <source>
        <dbReference type="EMBL" id="ERL65968.1"/>
    </source>
</evidence>
<reference evidence="6" key="1">
    <citation type="journal article" date="2013" name="Genome Announc.">
        <title>Whole-Genome Sequencing of Lactobacillus shenzhenensis Strain LY-73T.</title>
        <authorList>
            <person name="Lin Z."/>
            <person name="Liu Z."/>
            <person name="Yang R."/>
            <person name="Zou Y."/>
            <person name="Wan D."/>
            <person name="Chen J."/>
            <person name="Guo M."/>
            <person name="Zhao J."/>
            <person name="Fang C."/>
            <person name="Yang R."/>
            <person name="Liu F."/>
        </authorList>
    </citation>
    <scope>NUCLEOTIDE SEQUENCE [LARGE SCALE GENOMIC DNA]</scope>
    <source>
        <strain evidence="6">LY-73</strain>
    </source>
</reference>
<dbReference type="InterPro" id="IPR017871">
    <property type="entry name" value="ABC_transporter-like_CS"/>
</dbReference>
<dbReference type="PANTHER" id="PTHR42794:SF2">
    <property type="entry name" value="ABC TRANSPORTER ATP-BINDING PROTEIN"/>
    <property type="match status" value="1"/>
</dbReference>
<dbReference type="GO" id="GO:0005524">
    <property type="term" value="F:ATP binding"/>
    <property type="evidence" value="ECO:0007669"/>
    <property type="project" value="UniProtKB-KW"/>
</dbReference>
<evidence type="ECO:0000313" key="6">
    <source>
        <dbReference type="Proteomes" id="UP000030647"/>
    </source>
</evidence>
<dbReference type="Pfam" id="PF00005">
    <property type="entry name" value="ABC_tran"/>
    <property type="match status" value="1"/>
</dbReference>
<dbReference type="STRING" id="1231336.L248_2044"/>
<feature type="domain" description="ABC transporter" evidence="4">
    <location>
        <begin position="1"/>
        <end position="239"/>
    </location>
</feature>
<dbReference type="SMART" id="SM00382">
    <property type="entry name" value="AAA"/>
    <property type="match status" value="1"/>
</dbReference>
<keyword evidence="2" id="KW-0547">Nucleotide-binding</keyword>
<organism evidence="5 6">
    <name type="scientific">Schleiferilactobacillus shenzhenensis LY-73</name>
    <dbReference type="NCBI Taxonomy" id="1231336"/>
    <lineage>
        <taxon>Bacteria</taxon>
        <taxon>Bacillati</taxon>
        <taxon>Bacillota</taxon>
        <taxon>Bacilli</taxon>
        <taxon>Lactobacillales</taxon>
        <taxon>Lactobacillaceae</taxon>
        <taxon>Schleiferilactobacillus</taxon>
    </lineage>
</organism>
<dbReference type="Proteomes" id="UP000030647">
    <property type="component" value="Unassembled WGS sequence"/>
</dbReference>
<gene>
    <name evidence="5" type="primary">fepC</name>
    <name evidence="5" type="ORF">L248_2044</name>
</gene>
<dbReference type="EMBL" id="KI271584">
    <property type="protein sequence ID" value="ERL65968.1"/>
    <property type="molecule type" value="Genomic_DNA"/>
</dbReference>
<protein>
    <submittedName>
        <fullName evidence="5">FepC</fullName>
    </submittedName>
</protein>
<accession>U4TVU8</accession>